<feature type="compositionally biased region" description="Low complexity" evidence="1">
    <location>
        <begin position="1507"/>
        <end position="1520"/>
    </location>
</feature>
<feature type="compositionally biased region" description="Polar residues" evidence="1">
    <location>
        <begin position="440"/>
        <end position="449"/>
    </location>
</feature>
<feature type="compositionally biased region" description="Polar residues" evidence="1">
    <location>
        <begin position="1142"/>
        <end position="1151"/>
    </location>
</feature>
<keyword evidence="3" id="KW-1185">Reference proteome</keyword>
<feature type="region of interest" description="Disordered" evidence="1">
    <location>
        <begin position="376"/>
        <end position="400"/>
    </location>
</feature>
<feature type="region of interest" description="Disordered" evidence="1">
    <location>
        <begin position="525"/>
        <end position="553"/>
    </location>
</feature>
<feature type="region of interest" description="Disordered" evidence="1">
    <location>
        <begin position="1596"/>
        <end position="1615"/>
    </location>
</feature>
<proteinExistence type="predicted"/>
<feature type="compositionally biased region" description="Polar residues" evidence="1">
    <location>
        <begin position="1440"/>
        <end position="1468"/>
    </location>
</feature>
<evidence type="ECO:0000313" key="2">
    <source>
        <dbReference type="EMBL" id="NXJ46554.1"/>
    </source>
</evidence>
<feature type="compositionally biased region" description="Pro residues" evidence="1">
    <location>
        <begin position="939"/>
        <end position="967"/>
    </location>
</feature>
<feature type="compositionally biased region" description="Basic and acidic residues" evidence="1">
    <location>
        <begin position="1493"/>
        <end position="1506"/>
    </location>
</feature>
<feature type="compositionally biased region" description="Low complexity" evidence="1">
    <location>
        <begin position="899"/>
        <end position="925"/>
    </location>
</feature>
<feature type="region of interest" description="Disordered" evidence="1">
    <location>
        <begin position="1189"/>
        <end position="1241"/>
    </location>
</feature>
<feature type="compositionally biased region" description="Polar residues" evidence="1">
    <location>
        <begin position="1552"/>
        <end position="1573"/>
    </location>
</feature>
<gene>
    <name evidence="2" type="primary">Nhsl1_0</name>
    <name evidence="2" type="ORF">SPITYR_R12588</name>
</gene>
<feature type="non-terminal residue" evidence="2">
    <location>
        <position position="1652"/>
    </location>
</feature>
<dbReference type="PANTHER" id="PTHR23039:SF3">
    <property type="entry name" value="NHS-LIKE PROTEIN 1"/>
    <property type="match status" value="1"/>
</dbReference>
<feature type="region of interest" description="Disordered" evidence="1">
    <location>
        <begin position="826"/>
        <end position="1151"/>
    </location>
</feature>
<feature type="compositionally biased region" description="Polar residues" evidence="1">
    <location>
        <begin position="1375"/>
        <end position="1388"/>
    </location>
</feature>
<organism evidence="2 3">
    <name type="scientific">Spizaetus tyrannus</name>
    <name type="common">black hawk-eagle</name>
    <dbReference type="NCBI Taxonomy" id="252798"/>
    <lineage>
        <taxon>Eukaryota</taxon>
        <taxon>Metazoa</taxon>
        <taxon>Chordata</taxon>
        <taxon>Craniata</taxon>
        <taxon>Vertebrata</taxon>
        <taxon>Euteleostomi</taxon>
        <taxon>Archelosauria</taxon>
        <taxon>Archosauria</taxon>
        <taxon>Dinosauria</taxon>
        <taxon>Saurischia</taxon>
        <taxon>Theropoda</taxon>
        <taxon>Coelurosauria</taxon>
        <taxon>Aves</taxon>
        <taxon>Neognathae</taxon>
        <taxon>Neoaves</taxon>
        <taxon>Telluraves</taxon>
        <taxon>Accipitrimorphae</taxon>
        <taxon>Accipitriformes</taxon>
        <taxon>Accipitridae</taxon>
        <taxon>Accipitrinae</taxon>
        <taxon>Spizaetus</taxon>
    </lineage>
</organism>
<evidence type="ECO:0000313" key="3">
    <source>
        <dbReference type="Proteomes" id="UP000519115"/>
    </source>
</evidence>
<comment type="caution">
    <text evidence="2">The sequence shown here is derived from an EMBL/GenBank/DDBJ whole genome shotgun (WGS) entry which is preliminary data.</text>
</comment>
<sequence>VSNLDEESRWTVHYTAPWHQQENVFLPSSRPPCVEDLHRQAKLNLKSVLRECDKLRRDGYRSSQYYSQGPTFSSSSSAICGNYQDDYEEIEQKSSLLDCISQSCVNACCNLVPWSKKCPVSSSEEEKLITIKRPKTAVSNELSDINTQTNWTKSLPLPTPEEKMRQQAQAVQTDVVPINVTGENFDRQASIRRSLIYTDTVVRRPKKVKRRKTITGIPDNIQKELAVGTGQSDFRGHSMYVPDHCSTLGRLDSYRSAMQRSETKDTSCQTEEVKVVPPSMRRIRAQKGQGIAAQMSQFSSSSGNMSVMSDSAAVIFASRQNSDIGFHSLPRAGARVSLQSLEQTQSISRQTEDIAGTLPHQISKLQVDDSVVHLRNNPTTGTLSRPKSQEVRNYDSEKSASPACVVSPHAAYSTSIIPNATLSSSSEVIVIHTAQSAGSLDSKITSSTAYPKPRDNPVASSAVSGKEDHHSSSGNWSESSSTRHSQTSDTIPSNTVMMLSLGDSAVSLSTPGNAEAGSQSMSYSCRNNLALPNPSQDSDGRSESSYSGERAQAAVSSTEHWLYKSAENSETPSCKVVCTTPGCATPGSNLSSSSLERTSVRDDSTSLYSVDHDGYYGSAHMDSGLKSDVPCNSTNGFGNPRDGVINVFEGKEKKHQDDQSGQGEKSLARNISLKKAKKPPLPPSRTDSLRRMPKKRAQSNGQVLDETLIATLQHSLQLNLKCKNGSSPSQSPCSDYEDPWVLRSRSQSSVSASSSMMSTTAPNLYSICTVTPSQSETSSIKSEYADQWGYYSDYAAVTDDQVKSSVTHSASTSSALSDYSISHFSDGSRASVPQVPSGLAKPKSTSPEKSHRVTSPSSGYSSQSNTPTALTPVPVFLKSASSGNGKSKLKPKVPERKSSLLSSVSMSSSSTSLSSNTSTEGSVSVKKLDPTLSSSPDSGAPPPPPPLPTPPPHCPELSPPPPPPPPLAEVMDLSPLPASPTFPPPPPEADVNSSFAQTVPWFPQETSISSFSSPVPPPSTFPLAVPPPAPPLDPKLTKGATIYPQYSFKKRNQEDSCYSPVKQPLNKQDPSRPVMPLVTTKALQMVQLRSVKKATEGEPSPESASETTSQEKGTVNSSSQSSLKPSLSLRLSNSLGEEEMKTQGTSFKNSVQTLARGSPLILSDNVPVLDSDQKPASAVGLNKSFEADSLGTATEDMPESSVQSEDLHSGMSLQGSPASPDKTQVILPSKKPPPISKKPKLFLVVPPPQLDFTVEKIAEVSDVVRSTSSPTKGDAVLAHCEEARNCLTDGLISSEMDSGSLVPEGGAAGFTFSETVGANAFVVQPAASPVQEEPRQEEQSAFDEGSSSGSSQDSSSNADGHLTQENESAEVFESDTANSSFLPSNSYGEETDGVATPARPRTTEDLFAAIHRSKRKVLGRKDSEDDRTRNHSPSPPVTPTGASPTLATLKQAGSIQRSIRKSSTSNDNFKALLLKKGSRCDTSSRMSAAEMLKNTDPRFHRTKTDASPDLSDSPASCSPSKSKRAQEEWAKSEGLMPRSMSFSGTRYGRSRTPPSAASSKYNVRNRIQSSPMTVISEGDGEVVEQSEGRVRRTLEEQQERQLDMFNSDEMDTNDFPYAEEAGCKETLDPTHLDLMTQPGTSRKYLSPSAEES</sequence>
<feature type="compositionally biased region" description="Polar residues" evidence="1">
    <location>
        <begin position="852"/>
        <end position="869"/>
    </location>
</feature>
<feature type="compositionally biased region" description="Low complexity" evidence="1">
    <location>
        <begin position="472"/>
        <end position="490"/>
    </location>
</feature>
<feature type="compositionally biased region" description="Polar residues" evidence="1">
    <location>
        <begin position="533"/>
        <end position="547"/>
    </location>
</feature>
<feature type="non-terminal residue" evidence="2">
    <location>
        <position position="1"/>
    </location>
</feature>
<dbReference type="EMBL" id="VXAF01000066">
    <property type="protein sequence ID" value="NXJ46554.1"/>
    <property type="molecule type" value="Genomic_DNA"/>
</dbReference>
<feature type="region of interest" description="Disordered" evidence="1">
    <location>
        <begin position="1323"/>
        <end position="1590"/>
    </location>
</feature>
<feature type="compositionally biased region" description="Low complexity" evidence="1">
    <location>
        <begin position="1345"/>
        <end position="1356"/>
    </location>
</feature>
<feature type="region of interest" description="Disordered" evidence="1">
    <location>
        <begin position="652"/>
        <end position="703"/>
    </location>
</feature>
<feature type="compositionally biased region" description="Polar residues" evidence="1">
    <location>
        <begin position="376"/>
        <end position="386"/>
    </location>
</feature>
<feature type="compositionally biased region" description="Pro residues" evidence="1">
    <location>
        <begin position="977"/>
        <end position="988"/>
    </location>
</feature>
<feature type="compositionally biased region" description="Pro residues" evidence="1">
    <location>
        <begin position="1014"/>
        <end position="1033"/>
    </location>
</feature>
<accession>A0A7L0BIA5</accession>
<dbReference type="GO" id="GO:0030154">
    <property type="term" value="P:cell differentiation"/>
    <property type="evidence" value="ECO:0007669"/>
    <property type="project" value="TreeGrafter"/>
</dbReference>
<protein>
    <submittedName>
        <fullName evidence="2">NHSL1 protein</fullName>
    </submittedName>
</protein>
<feature type="region of interest" description="Disordered" evidence="1">
    <location>
        <begin position="1630"/>
        <end position="1652"/>
    </location>
</feature>
<dbReference type="Proteomes" id="UP000519115">
    <property type="component" value="Unassembled WGS sequence"/>
</dbReference>
<dbReference type="InterPro" id="IPR024845">
    <property type="entry name" value="NHS-like"/>
</dbReference>
<reference evidence="2 3" key="1">
    <citation type="submission" date="2019-09" db="EMBL/GenBank/DDBJ databases">
        <title>Bird 10,000 Genomes (B10K) Project - Family phase.</title>
        <authorList>
            <person name="Zhang G."/>
        </authorList>
    </citation>
    <scope>NUCLEOTIDE SEQUENCE [LARGE SCALE GENOMIC DNA]</scope>
    <source>
        <strain evidence="2">B10K-DU-007-42</strain>
        <tissue evidence="2">Muscle</tissue>
    </source>
</reference>
<name>A0A7L0BIA5_9AVES</name>
<dbReference type="Pfam" id="PF15273">
    <property type="entry name" value="NHS"/>
    <property type="match status" value="1"/>
</dbReference>
<feature type="compositionally biased region" description="Basic and acidic residues" evidence="1">
    <location>
        <begin position="1419"/>
        <end position="1429"/>
    </location>
</feature>
<feature type="compositionally biased region" description="Low complexity" evidence="1">
    <location>
        <begin position="1117"/>
        <end position="1135"/>
    </location>
</feature>
<dbReference type="PANTHER" id="PTHR23039">
    <property type="entry name" value="NANCE-HORAN SYNDROME PROTEIN"/>
    <property type="match status" value="1"/>
</dbReference>
<feature type="compositionally biased region" description="Basic and acidic residues" evidence="1">
    <location>
        <begin position="387"/>
        <end position="398"/>
    </location>
</feature>
<evidence type="ECO:0000256" key="1">
    <source>
        <dbReference type="SAM" id="MobiDB-lite"/>
    </source>
</evidence>
<feature type="compositionally biased region" description="Low complexity" evidence="1">
    <location>
        <begin position="1097"/>
        <end position="1108"/>
    </location>
</feature>
<feature type="region of interest" description="Disordered" evidence="1">
    <location>
        <begin position="440"/>
        <end position="490"/>
    </location>
</feature>